<dbReference type="SUPFAM" id="SSF56300">
    <property type="entry name" value="Metallo-dependent phosphatases"/>
    <property type="match status" value="1"/>
</dbReference>
<dbReference type="GO" id="GO:0016788">
    <property type="term" value="F:hydrolase activity, acting on ester bonds"/>
    <property type="evidence" value="ECO:0007669"/>
    <property type="project" value="TreeGrafter"/>
</dbReference>
<feature type="domain" description="Calcineurin-like phosphoesterase" evidence="1">
    <location>
        <begin position="13"/>
        <end position="238"/>
    </location>
</feature>
<dbReference type="EMBL" id="CP048000">
    <property type="protein sequence ID" value="QHQ63504.1"/>
    <property type="molecule type" value="Genomic_DNA"/>
</dbReference>
<evidence type="ECO:0000259" key="1">
    <source>
        <dbReference type="Pfam" id="PF00149"/>
    </source>
</evidence>
<organism evidence="2 3">
    <name type="scientific">Anaerocolumna sedimenticola</name>
    <dbReference type="NCBI Taxonomy" id="2696063"/>
    <lineage>
        <taxon>Bacteria</taxon>
        <taxon>Bacillati</taxon>
        <taxon>Bacillota</taxon>
        <taxon>Clostridia</taxon>
        <taxon>Lachnospirales</taxon>
        <taxon>Lachnospiraceae</taxon>
        <taxon>Anaerocolumna</taxon>
    </lineage>
</organism>
<dbReference type="Proteomes" id="UP000464314">
    <property type="component" value="Chromosome"/>
</dbReference>
<dbReference type="Gene3D" id="3.60.21.10">
    <property type="match status" value="1"/>
</dbReference>
<dbReference type="PANTHER" id="PTHR32440">
    <property type="entry name" value="PHOSPHATASE DCR2-RELATED-RELATED"/>
    <property type="match status" value="1"/>
</dbReference>
<dbReference type="AlphaFoldDB" id="A0A6P1TRE0"/>
<dbReference type="CDD" id="cd07383">
    <property type="entry name" value="MPP_Dcr2"/>
    <property type="match status" value="1"/>
</dbReference>
<dbReference type="InterPro" id="IPR004843">
    <property type="entry name" value="Calcineurin-like_PHP"/>
</dbReference>
<proteinExistence type="predicted"/>
<keyword evidence="3" id="KW-1185">Reference proteome</keyword>
<dbReference type="PIRSF" id="PIRSF030250">
    <property type="entry name" value="Ptase_At2g46880"/>
    <property type="match status" value="1"/>
</dbReference>
<protein>
    <submittedName>
        <fullName evidence="2">Metallophosphoesterase</fullName>
    </submittedName>
</protein>
<dbReference type="KEGG" id="anr:Ana3638_24260"/>
<sequence length="310" mass="35173">MKTEFKFNSNGTFKILQFTDIHYSSDNQLDHGTARLMEQILKEEKPDFIMITGDTVYGPDNINLLSKALAPVTGAGIPWSFTFGNHDTEEGVGYDELFGAFTNLPNCAAYNADDSIDGMGNHYLEVKDREGRTKWVLFGVDSGAYNKLPQIGGYDYVKDSQIRWFKNMVQDIEKKEDNFSALIFMHIALPEYNEVWDTKTCYGEKREEVCCPKINSGFFTAMQETGHTKAVFVGHDHINDYIGDLYGISLGYGRATGYNTYGQEGYLRGARIILLNEDNTDSFQTYIRLENGTVLKEQKVHEPENKTEVE</sequence>
<dbReference type="RefSeq" id="WP_161840316.1">
    <property type="nucleotide sequence ID" value="NZ_CP048000.1"/>
</dbReference>
<dbReference type="Pfam" id="PF00149">
    <property type="entry name" value="Metallophos"/>
    <property type="match status" value="1"/>
</dbReference>
<accession>A0A6P1TRE0</accession>
<evidence type="ECO:0000313" key="2">
    <source>
        <dbReference type="EMBL" id="QHQ63504.1"/>
    </source>
</evidence>
<gene>
    <name evidence="2" type="ORF">Ana3638_24260</name>
</gene>
<dbReference type="InterPro" id="IPR029052">
    <property type="entry name" value="Metallo-depent_PP-like"/>
</dbReference>
<name>A0A6P1TRE0_9FIRM</name>
<dbReference type="InterPro" id="IPR011230">
    <property type="entry name" value="PAP14/16/28/29"/>
</dbReference>
<reference evidence="2 3" key="1">
    <citation type="submission" date="2020-01" db="EMBL/GenBank/DDBJ databases">
        <title>Genome analysis of Anaerocolumna sp. CBA3638.</title>
        <authorList>
            <person name="Kim J."/>
            <person name="Roh S.W."/>
        </authorList>
    </citation>
    <scope>NUCLEOTIDE SEQUENCE [LARGE SCALE GENOMIC DNA]</scope>
    <source>
        <strain evidence="2 3">CBA3638</strain>
    </source>
</reference>
<evidence type="ECO:0000313" key="3">
    <source>
        <dbReference type="Proteomes" id="UP000464314"/>
    </source>
</evidence>
<dbReference type="GO" id="GO:0005737">
    <property type="term" value="C:cytoplasm"/>
    <property type="evidence" value="ECO:0007669"/>
    <property type="project" value="TreeGrafter"/>
</dbReference>